<dbReference type="AlphaFoldDB" id="F7CSJ3"/>
<dbReference type="InterPro" id="IPR050164">
    <property type="entry name" value="Peptidase_C19"/>
</dbReference>
<dbReference type="PROSITE" id="PS00973">
    <property type="entry name" value="USP_2"/>
    <property type="match status" value="1"/>
</dbReference>
<reference evidence="2" key="1">
    <citation type="journal article" date="2010" name="Science">
        <title>The genome of the Western clawed frog Xenopus tropicalis.</title>
        <authorList>
            <person name="Hellsten U."/>
            <person name="Harland R.M."/>
            <person name="Gilchrist M.J."/>
            <person name="Hendrix D."/>
            <person name="Jurka J."/>
            <person name="Kapitonov V."/>
            <person name="Ovcharenko I."/>
            <person name="Putnam N.H."/>
            <person name="Shu S."/>
            <person name="Taher L."/>
            <person name="Blitz I.L."/>
            <person name="Blumberg B."/>
            <person name="Dichmann D.S."/>
            <person name="Dubchak I."/>
            <person name="Amaya E."/>
            <person name="Detter J.C."/>
            <person name="Fletcher R."/>
            <person name="Gerhard D.S."/>
            <person name="Goodstein D."/>
            <person name="Graves T."/>
            <person name="Grigoriev I.V."/>
            <person name="Grimwood J."/>
            <person name="Kawashima T."/>
            <person name="Lindquist E."/>
            <person name="Lucas S.M."/>
            <person name="Mead P.E."/>
            <person name="Mitros T."/>
            <person name="Ogino H."/>
            <person name="Ohta Y."/>
            <person name="Poliakov A.V."/>
            <person name="Pollet N."/>
            <person name="Robert J."/>
            <person name="Salamov A."/>
            <person name="Sater A.K."/>
            <person name="Schmutz J."/>
            <person name="Terry A."/>
            <person name="Vize P.D."/>
            <person name="Warren W.C."/>
            <person name="Wells D."/>
            <person name="Wills A."/>
            <person name="Wilson R.K."/>
            <person name="Zimmerman L.B."/>
            <person name="Zorn A.M."/>
            <person name="Grainger R."/>
            <person name="Grammer T."/>
            <person name="Khokha M.K."/>
            <person name="Richardson P.M."/>
            <person name="Rokhsar D.S."/>
        </authorList>
    </citation>
    <scope>NUCLEOTIDE SEQUENCE [LARGE SCALE GENOMIC DNA]</scope>
    <source>
        <strain evidence="2">Nigerian</strain>
    </source>
</reference>
<dbReference type="STRING" id="8364.ENSXETP00000051907"/>
<dbReference type="Bgee" id="ENSXETG00000024065">
    <property type="expression patterns" value="Expressed in 4-cell stage embryo and 12 other cell types or tissues"/>
</dbReference>
<accession>F7CSJ3</accession>
<name>F7CSJ3_XENTR</name>
<dbReference type="GeneTree" id="ENSGT00940000154596"/>
<dbReference type="Gene3D" id="3.90.70.10">
    <property type="entry name" value="Cysteine proteinases"/>
    <property type="match status" value="1"/>
</dbReference>
<dbReference type="eggNOG" id="KOG1865">
    <property type="taxonomic scope" value="Eukaryota"/>
</dbReference>
<dbReference type="InterPro" id="IPR018200">
    <property type="entry name" value="USP_CS"/>
</dbReference>
<dbReference type="PaxDb" id="8364-ENSXETP00000019706"/>
<dbReference type="PROSITE" id="PS50235">
    <property type="entry name" value="USP_3"/>
    <property type="match status" value="1"/>
</dbReference>
<dbReference type="InterPro" id="IPR028889">
    <property type="entry name" value="USP"/>
</dbReference>
<evidence type="ECO:0000259" key="1">
    <source>
        <dbReference type="PROSITE" id="PS50235"/>
    </source>
</evidence>
<dbReference type="HOGENOM" id="CLU_008279_10_5_1"/>
<dbReference type="GO" id="GO:0016579">
    <property type="term" value="P:protein deubiquitination"/>
    <property type="evidence" value="ECO:0007669"/>
    <property type="project" value="InterPro"/>
</dbReference>
<organism evidence="2">
    <name type="scientific">Xenopus tropicalis</name>
    <name type="common">Western clawed frog</name>
    <name type="synonym">Silurana tropicalis</name>
    <dbReference type="NCBI Taxonomy" id="8364"/>
    <lineage>
        <taxon>Eukaryota</taxon>
        <taxon>Metazoa</taxon>
        <taxon>Chordata</taxon>
        <taxon>Craniata</taxon>
        <taxon>Vertebrata</taxon>
        <taxon>Euteleostomi</taxon>
        <taxon>Amphibia</taxon>
        <taxon>Batrachia</taxon>
        <taxon>Anura</taxon>
        <taxon>Pipoidea</taxon>
        <taxon>Pipidae</taxon>
        <taxon>Xenopodinae</taxon>
        <taxon>Xenopus</taxon>
        <taxon>Silurana</taxon>
    </lineage>
</organism>
<protein>
    <submittedName>
        <fullName evidence="2">Ubiquitin-specific peptidase 42</fullName>
    </submittedName>
</protein>
<dbReference type="FunFam" id="3.90.70.10:FF:000119">
    <property type="entry name" value="Ubiquitin specific peptidase 36"/>
    <property type="match status" value="1"/>
</dbReference>
<dbReference type="InterPro" id="IPR001394">
    <property type="entry name" value="Peptidase_C19_UCH"/>
</dbReference>
<dbReference type="Xenbase" id="XB-GENE-920936">
    <property type="gene designation" value="usp42"/>
</dbReference>
<evidence type="ECO:0000313" key="2">
    <source>
        <dbReference type="Ensembl" id="ENSXETP00000051907"/>
    </source>
</evidence>
<sequence length="367" mass="41889">MVAQGLCVFFFLFFVLFFKTFYFYFSALAVPGDGTDPPEKPGDGIDPPEKILFPPAKICLKWQRVQKVGAGLQNLGNTCFVNSVLQCLTYTAPLSNYLISREHSETCHSQDFCMMCVMQTHISMALSNSGGVIKPSAVVNDLRRKYQEDAHEFLRYTVDEMQKSCLRGSCRLDRHTQATTLIHQVFGGYLRSRGKIADEFKLAIHMAHSVNQALEQFVRPEQLDGDNAYKCTVSFALSLYKHCCTKCVVLCKYKNCCTNCIKYPEYLDLRPYTSDPNGEPVIYVLYAVLIHTGFSCHGGHYYCYVKACNDQWYLMNDSTVSTTDIRTVLNQQAYLLFYATSWQHCGESADCNQYTQQQETEDYNQHQ</sequence>
<dbReference type="Ensembl" id="ENSXETT00000051907">
    <property type="protein sequence ID" value="ENSXETP00000051907"/>
    <property type="gene ID" value="ENSXETG00000024065"/>
</dbReference>
<dbReference type="PANTHER" id="PTHR24006:SF727">
    <property type="entry name" value="UBIQUITIN CARBOXYL-TERMINAL HYDROLASE 42"/>
    <property type="match status" value="1"/>
</dbReference>
<dbReference type="PANTHER" id="PTHR24006">
    <property type="entry name" value="UBIQUITIN CARBOXYL-TERMINAL HYDROLASE"/>
    <property type="match status" value="1"/>
</dbReference>
<gene>
    <name evidence="2" type="primary">usp42</name>
</gene>
<dbReference type="Pfam" id="PF00443">
    <property type="entry name" value="UCH"/>
    <property type="match status" value="1"/>
</dbReference>
<feature type="domain" description="USP" evidence="1">
    <location>
        <begin position="70"/>
        <end position="341"/>
    </location>
</feature>
<dbReference type="InterPro" id="IPR038765">
    <property type="entry name" value="Papain-like_cys_pep_sf"/>
</dbReference>
<dbReference type="PROSITE" id="PS00972">
    <property type="entry name" value="USP_1"/>
    <property type="match status" value="1"/>
</dbReference>
<proteinExistence type="predicted"/>
<dbReference type="GO" id="GO:0004843">
    <property type="term" value="F:cysteine-type deubiquitinase activity"/>
    <property type="evidence" value="ECO:0007669"/>
    <property type="project" value="InterPro"/>
</dbReference>
<reference evidence="2" key="2">
    <citation type="submission" date="2011-06" db="UniProtKB">
        <authorList>
            <consortium name="Ensembl"/>
        </authorList>
    </citation>
    <scope>IDENTIFICATION</scope>
</reference>
<dbReference type="SUPFAM" id="SSF54001">
    <property type="entry name" value="Cysteine proteinases"/>
    <property type="match status" value="1"/>
</dbReference>